<dbReference type="Proteomes" id="UP000037755">
    <property type="component" value="Unassembled WGS sequence"/>
</dbReference>
<dbReference type="InterPro" id="IPR050580">
    <property type="entry name" value="2H_phosphoesterase_YjcG-like"/>
</dbReference>
<dbReference type="RefSeq" id="WP_054408991.1">
    <property type="nucleotide sequence ID" value="NZ_FOYA01000005.1"/>
</dbReference>
<accession>A0A0M9VJ44</accession>
<organism evidence="1 2">
    <name type="scientific">Flavobacterium akiainvivens</name>
    <dbReference type="NCBI Taxonomy" id="1202724"/>
    <lineage>
        <taxon>Bacteria</taxon>
        <taxon>Pseudomonadati</taxon>
        <taxon>Bacteroidota</taxon>
        <taxon>Flavobacteriia</taxon>
        <taxon>Flavobacteriales</taxon>
        <taxon>Flavobacteriaceae</taxon>
        <taxon>Flavobacterium</taxon>
    </lineage>
</organism>
<dbReference type="PANTHER" id="PTHR40037">
    <property type="entry name" value="PHOSPHOESTERASE YJCG-RELATED"/>
    <property type="match status" value="1"/>
</dbReference>
<name>A0A0M9VJ44_9FLAO</name>
<evidence type="ECO:0000313" key="1">
    <source>
        <dbReference type="EMBL" id="KOS07336.1"/>
    </source>
</evidence>
<keyword evidence="2" id="KW-1185">Reference proteome</keyword>
<comment type="caution">
    <text evidence="1">The sequence shown here is derived from an EMBL/GenBank/DDBJ whole genome shotgun (WGS) entry which is preliminary data.</text>
</comment>
<dbReference type="PANTHER" id="PTHR40037:SF1">
    <property type="entry name" value="PHOSPHOESTERASE SAOUHSC_00951-RELATED"/>
    <property type="match status" value="1"/>
</dbReference>
<protein>
    <recommendedName>
        <fullName evidence="3">2'-5' RNA ligase</fullName>
    </recommendedName>
</protein>
<evidence type="ECO:0008006" key="3">
    <source>
        <dbReference type="Google" id="ProtNLM"/>
    </source>
</evidence>
<gene>
    <name evidence="1" type="ORF">AM493_15785</name>
</gene>
<dbReference type="PATRIC" id="fig|1202724.3.peg.3278"/>
<sequence>MQSQNLYFLAIIPNGKTAGEVTALKEHMALHYNSRKALRVMPHITLKAPFTALQDKVVGWFEHLNLKTTPFLQTLDGFGAFANKHNPVIYVKPVASAHLTALQGEITASFKHTFPEVALQPTEEQFSPHMTIGYRDLSFEMFEKAWAEFESKNYHAEFEVNEVFLLEHDGKKWNSIAQKPLQ</sequence>
<dbReference type="EMBL" id="LIYD01000005">
    <property type="protein sequence ID" value="KOS07336.1"/>
    <property type="molecule type" value="Genomic_DNA"/>
</dbReference>
<dbReference type="AlphaFoldDB" id="A0A0M9VJ44"/>
<dbReference type="InterPro" id="IPR009097">
    <property type="entry name" value="Cyclic_Pdiesterase"/>
</dbReference>
<dbReference type="Pfam" id="PF13563">
    <property type="entry name" value="2_5_RNA_ligase2"/>
    <property type="match status" value="1"/>
</dbReference>
<dbReference type="Gene3D" id="3.90.1140.10">
    <property type="entry name" value="Cyclic phosphodiesterase"/>
    <property type="match status" value="1"/>
</dbReference>
<evidence type="ECO:0000313" key="2">
    <source>
        <dbReference type="Proteomes" id="UP000037755"/>
    </source>
</evidence>
<dbReference type="SUPFAM" id="SSF55144">
    <property type="entry name" value="LigT-like"/>
    <property type="match status" value="1"/>
</dbReference>
<dbReference type="OrthoDB" id="1951600at2"/>
<reference evidence="1 2" key="1">
    <citation type="submission" date="2015-08" db="EMBL/GenBank/DDBJ databases">
        <title>Whole genome sequence of Flavobacterium akiainvivens IK-1T, from decaying Wikstroemia oahuensis, an endemic Hawaiian shrub.</title>
        <authorList>
            <person name="Wan X."/>
            <person name="Hou S."/>
            <person name="Saito J."/>
            <person name="Donachie S."/>
        </authorList>
    </citation>
    <scope>NUCLEOTIDE SEQUENCE [LARGE SCALE GENOMIC DNA]</scope>
    <source>
        <strain evidence="1 2">IK-1</strain>
    </source>
</reference>
<proteinExistence type="predicted"/>